<evidence type="ECO:0000313" key="5">
    <source>
        <dbReference type="Proteomes" id="UP000288711"/>
    </source>
</evidence>
<dbReference type="InterPro" id="IPR004360">
    <property type="entry name" value="Glyas_Fos-R_dOase_dom"/>
</dbReference>
<keyword evidence="2" id="KW-0223">Dioxygenase</keyword>
<reference evidence="3 5" key="1">
    <citation type="journal article" date="2009" name="Int. J. Syst. Evol. Microbiol.">
        <title>Janibacter hoylei sp. nov., Bacillus isronensis sp. nov. and Bacillus aryabhattai sp. nov., isolated from cryotubes used for collecting air from the upper atmosphere.</title>
        <authorList>
            <person name="Shivaji S."/>
            <person name="Chaturvedi P."/>
            <person name="Begum Z."/>
            <person name="Pindi P.K."/>
            <person name="Manorama R."/>
            <person name="Padmanaban D.A."/>
            <person name="Shouche Y.S."/>
            <person name="Pawar S."/>
            <person name="Vaishampayan P."/>
            <person name="Dutt C.B."/>
            <person name="Datta G.N."/>
            <person name="Manchanda R.K."/>
            <person name="Rao U.R."/>
            <person name="Bhargava P.M."/>
            <person name="Narlikar J.V."/>
        </authorList>
    </citation>
    <scope>NUCLEOTIDE SEQUENCE [LARGE SCALE GENOMIC DNA]</scope>
    <source>
        <strain evidence="3 5">PVAS-1</strain>
    </source>
</reference>
<dbReference type="Proteomes" id="UP000288711">
    <property type="component" value="Unassembled WGS sequence"/>
</dbReference>
<evidence type="ECO:0000259" key="1">
    <source>
        <dbReference type="PROSITE" id="PS51819"/>
    </source>
</evidence>
<dbReference type="PROSITE" id="PS51819">
    <property type="entry name" value="VOC"/>
    <property type="match status" value="1"/>
</dbReference>
<organism evidence="2 4">
    <name type="scientific">Janibacter hoylei PVAS-1</name>
    <dbReference type="NCBI Taxonomy" id="1210046"/>
    <lineage>
        <taxon>Bacteria</taxon>
        <taxon>Bacillati</taxon>
        <taxon>Actinomycetota</taxon>
        <taxon>Actinomycetes</taxon>
        <taxon>Micrococcales</taxon>
        <taxon>Intrasporangiaceae</taxon>
        <taxon>Janibacter</taxon>
    </lineage>
</organism>
<protein>
    <submittedName>
        <fullName evidence="2">Glyoxalase/bleomycin resistance protein/dioxygenase</fullName>
    </submittedName>
</protein>
<proteinExistence type="predicted"/>
<dbReference type="EMBL" id="PIPF01000005">
    <property type="protein sequence ID" value="RWU84243.1"/>
    <property type="molecule type" value="Genomic_DNA"/>
</dbReference>
<sequence length="72" mass="8238">MSCRSPARAAEHRHVRSGTEIVLVVDAVQAERDRLVAAGVEFAEDLTDRPWVLTDFRVHDPDGYHLRLTDRR</sequence>
<keyword evidence="5" id="KW-1185">Reference proteome</keyword>
<evidence type="ECO:0000313" key="2">
    <source>
        <dbReference type="EMBL" id="EKA60408.1"/>
    </source>
</evidence>
<evidence type="ECO:0000313" key="3">
    <source>
        <dbReference type="EMBL" id="RWU84243.1"/>
    </source>
</evidence>
<keyword evidence="2" id="KW-0560">Oxidoreductase</keyword>
<dbReference type="Gene3D" id="3.10.180.10">
    <property type="entry name" value="2,3-Dihydroxybiphenyl 1,2-Dioxygenase, domain 1"/>
    <property type="match status" value="1"/>
</dbReference>
<dbReference type="GO" id="GO:0051213">
    <property type="term" value="F:dioxygenase activity"/>
    <property type="evidence" value="ECO:0007669"/>
    <property type="project" value="UniProtKB-KW"/>
</dbReference>
<reference evidence="3" key="3">
    <citation type="submission" date="2017-11" db="EMBL/GenBank/DDBJ databases">
        <authorList>
            <person name="Seuylemezian A."/>
            <person name="Cooper K."/>
            <person name="Vaishampayan P."/>
        </authorList>
    </citation>
    <scope>NUCLEOTIDE SEQUENCE</scope>
    <source>
        <strain evidence="3">PVAS-1</strain>
    </source>
</reference>
<dbReference type="InterPro" id="IPR029068">
    <property type="entry name" value="Glyas_Bleomycin-R_OHBP_Dase"/>
</dbReference>
<evidence type="ECO:0000313" key="4">
    <source>
        <dbReference type="Proteomes" id="UP000004474"/>
    </source>
</evidence>
<dbReference type="InterPro" id="IPR037523">
    <property type="entry name" value="VOC_core"/>
</dbReference>
<name>K1EMA3_9MICO</name>
<dbReference type="Pfam" id="PF00903">
    <property type="entry name" value="Glyoxalase"/>
    <property type="match status" value="1"/>
</dbReference>
<feature type="domain" description="VOC" evidence="1">
    <location>
        <begin position="1"/>
        <end position="71"/>
    </location>
</feature>
<dbReference type="EMBL" id="ALWX01000060">
    <property type="protein sequence ID" value="EKA60408.1"/>
    <property type="molecule type" value="Genomic_DNA"/>
</dbReference>
<dbReference type="PATRIC" id="fig|1210046.3.peg.2502"/>
<dbReference type="eggNOG" id="COG0346">
    <property type="taxonomic scope" value="Bacteria"/>
</dbReference>
<dbReference type="Proteomes" id="UP000004474">
    <property type="component" value="Unassembled WGS sequence"/>
</dbReference>
<dbReference type="AlphaFoldDB" id="K1EMA3"/>
<comment type="caution">
    <text evidence="2">The sequence shown here is derived from an EMBL/GenBank/DDBJ whole genome shotgun (WGS) entry which is preliminary data.</text>
</comment>
<gene>
    <name evidence="2" type="ORF">B277_13039</name>
    <name evidence="3" type="ORF">CWN80_05290</name>
</gene>
<accession>K1EMA3</accession>
<reference evidence="2 4" key="2">
    <citation type="journal article" date="2012" name="J. Bacteriol.">
        <title>Genome Sequence of Janibacter hoylei MTCC8307, Isolated from the Stratospheric Air.</title>
        <authorList>
            <person name="Pawar S.P."/>
            <person name="Dhotre D.P."/>
            <person name="Shetty S.A."/>
            <person name="Chowdhury S.P."/>
            <person name="Chaudhari B.L."/>
            <person name="Shouche Y.S."/>
        </authorList>
    </citation>
    <scope>NUCLEOTIDE SEQUENCE [LARGE SCALE GENOMIC DNA]</scope>
    <source>
        <strain evidence="2 4">PVAS-1</strain>
    </source>
</reference>
<dbReference type="SUPFAM" id="SSF54593">
    <property type="entry name" value="Glyoxalase/Bleomycin resistance protein/Dihydroxybiphenyl dioxygenase"/>
    <property type="match status" value="1"/>
</dbReference>
<dbReference type="STRING" id="1210046.B277_13039"/>